<dbReference type="Proteomes" id="UP000614200">
    <property type="component" value="Unassembled WGS sequence"/>
</dbReference>
<dbReference type="PRINTS" id="PR00032">
    <property type="entry name" value="HTHARAC"/>
</dbReference>
<dbReference type="InterPro" id="IPR020449">
    <property type="entry name" value="Tscrpt_reg_AraC-type_HTH"/>
</dbReference>
<gene>
    <name evidence="13" type="ORF">ISU02_18345</name>
</gene>
<evidence type="ECO:0000259" key="12">
    <source>
        <dbReference type="PROSITE" id="PS50110"/>
    </source>
</evidence>
<evidence type="ECO:0000259" key="11">
    <source>
        <dbReference type="PROSITE" id="PS01124"/>
    </source>
</evidence>
<evidence type="ECO:0000256" key="2">
    <source>
        <dbReference type="ARBA" id="ARBA00018672"/>
    </source>
</evidence>
<evidence type="ECO:0000256" key="5">
    <source>
        <dbReference type="ARBA" id="ARBA00023012"/>
    </source>
</evidence>
<dbReference type="SUPFAM" id="SSF46689">
    <property type="entry name" value="Homeodomain-like"/>
    <property type="match status" value="2"/>
</dbReference>
<dbReference type="PROSITE" id="PS01124">
    <property type="entry name" value="HTH_ARAC_FAMILY_2"/>
    <property type="match status" value="1"/>
</dbReference>
<evidence type="ECO:0000256" key="8">
    <source>
        <dbReference type="ARBA" id="ARBA00023163"/>
    </source>
</evidence>
<keyword evidence="7" id="KW-0238">DNA-binding</keyword>
<dbReference type="InterPro" id="IPR009057">
    <property type="entry name" value="Homeodomain-like_sf"/>
</dbReference>
<dbReference type="InterPro" id="IPR001789">
    <property type="entry name" value="Sig_transdc_resp-reg_receiver"/>
</dbReference>
<feature type="domain" description="Response regulatory" evidence="12">
    <location>
        <begin position="3"/>
        <end position="120"/>
    </location>
</feature>
<dbReference type="Pfam" id="PF00072">
    <property type="entry name" value="Response_reg"/>
    <property type="match status" value="1"/>
</dbReference>
<dbReference type="PANTHER" id="PTHR42713">
    <property type="entry name" value="HISTIDINE KINASE-RELATED"/>
    <property type="match status" value="1"/>
</dbReference>
<comment type="caution">
    <text evidence="13">The sequence shown here is derived from an EMBL/GenBank/DDBJ whole genome shotgun (WGS) entry which is preliminary data.</text>
</comment>
<comment type="function">
    <text evidence="9">May play the central regulatory role in sporulation. It may be an element of the effector pathway responsible for the activation of sporulation genes in response to nutritional stress. Spo0A may act in concert with spo0H (a sigma factor) to control the expression of some genes that are critical to the sporulation process.</text>
</comment>
<keyword evidence="6" id="KW-0805">Transcription regulation</keyword>
<evidence type="ECO:0000256" key="3">
    <source>
        <dbReference type="ARBA" id="ARBA00022490"/>
    </source>
</evidence>
<dbReference type="Gene3D" id="3.40.50.2300">
    <property type="match status" value="1"/>
</dbReference>
<dbReference type="EMBL" id="JADKNH010000012">
    <property type="protein sequence ID" value="MBF4695065.1"/>
    <property type="molecule type" value="Genomic_DNA"/>
</dbReference>
<comment type="subcellular location">
    <subcellularLocation>
        <location evidence="1">Cytoplasm</location>
    </subcellularLocation>
</comment>
<evidence type="ECO:0000313" key="13">
    <source>
        <dbReference type="EMBL" id="MBF4695065.1"/>
    </source>
</evidence>
<dbReference type="InterPro" id="IPR018060">
    <property type="entry name" value="HTH_AraC"/>
</dbReference>
<keyword evidence="3" id="KW-0963">Cytoplasm</keyword>
<dbReference type="PANTHER" id="PTHR42713:SF3">
    <property type="entry name" value="TRANSCRIPTIONAL REGULATORY PROTEIN HPTR"/>
    <property type="match status" value="1"/>
</dbReference>
<keyword evidence="4 10" id="KW-0597">Phosphoprotein</keyword>
<dbReference type="CDD" id="cd17536">
    <property type="entry name" value="REC_YesN-like"/>
    <property type="match status" value="1"/>
</dbReference>
<dbReference type="InterPro" id="IPR051552">
    <property type="entry name" value="HptR"/>
</dbReference>
<evidence type="ECO:0000256" key="9">
    <source>
        <dbReference type="ARBA" id="ARBA00024867"/>
    </source>
</evidence>
<feature type="domain" description="HTH araC/xylS-type" evidence="11">
    <location>
        <begin position="418"/>
        <end position="516"/>
    </location>
</feature>
<evidence type="ECO:0000256" key="6">
    <source>
        <dbReference type="ARBA" id="ARBA00023015"/>
    </source>
</evidence>
<feature type="modified residue" description="4-aspartylphosphate" evidence="10">
    <location>
        <position position="55"/>
    </location>
</feature>
<evidence type="ECO:0000256" key="10">
    <source>
        <dbReference type="PROSITE-ProRule" id="PRU00169"/>
    </source>
</evidence>
<sequence length="519" mass="59838">MYKILVVDDEQIVQNAIRYIVEKRGDGLEVCGVASNGREAIVKAKALKPEIVLMDIRMPGINGIEAIKEIKHHLIETRFVIISAYEQFEFAKQAVQLGVKDYLLKPINRGKLNNILDQIVIELNQDQEQSERDLETMEKLQKMIPYIETSFIYSIISNNDRMEEMKRYLNLLEMNCESGFMMVIQVIQNDQNSFIEDLELHTHASSIRDAIKYKCHAIVGPIMLNKIVVFVAKKNSKNAYDLRLESANLGESIQQELQETLGLRCRIGISAVKGIGELFYAYGEAQKALNGGDLLSVTHFEDLYGEQGDKVQLIKTQSQLIEYMEKGQLNKALKCFDLLFPKICNQQERLLELVVLIYRVAYDEGVAEDAIIRYDHYLKEIIALNSVCDSQRWLSNRIKYITEQISRSKSEKCSFIVERAKKVLEQEYHTELSLEGVARTLNISPQYLSKLFKEETGQNFIEYLTHIRVVIAQSLMKTSYKSVKEISFEVGYSDPNYFSRLFKKQTGLMPTEFMHQVKR</sequence>
<organism evidence="13 14">
    <name type="scientific">Fusibacter ferrireducens</name>
    <dbReference type="NCBI Taxonomy" id="2785058"/>
    <lineage>
        <taxon>Bacteria</taxon>
        <taxon>Bacillati</taxon>
        <taxon>Bacillota</taxon>
        <taxon>Clostridia</taxon>
        <taxon>Eubacteriales</taxon>
        <taxon>Eubacteriales Family XII. Incertae Sedis</taxon>
        <taxon>Fusibacter</taxon>
    </lineage>
</organism>
<proteinExistence type="predicted"/>
<evidence type="ECO:0000256" key="7">
    <source>
        <dbReference type="ARBA" id="ARBA00023125"/>
    </source>
</evidence>
<name>A0ABR9ZX85_9FIRM</name>
<keyword evidence="14" id="KW-1185">Reference proteome</keyword>
<dbReference type="Gene3D" id="1.10.10.60">
    <property type="entry name" value="Homeodomain-like"/>
    <property type="match status" value="2"/>
</dbReference>
<evidence type="ECO:0000256" key="1">
    <source>
        <dbReference type="ARBA" id="ARBA00004496"/>
    </source>
</evidence>
<dbReference type="InterPro" id="IPR011006">
    <property type="entry name" value="CheY-like_superfamily"/>
</dbReference>
<reference evidence="13 14" key="1">
    <citation type="submission" date="2020-11" db="EMBL/GenBank/DDBJ databases">
        <title>Fusibacter basophilias sp. nov.</title>
        <authorList>
            <person name="Qiu D."/>
        </authorList>
    </citation>
    <scope>NUCLEOTIDE SEQUENCE [LARGE SCALE GENOMIC DNA]</scope>
    <source>
        <strain evidence="13 14">Q10-2</strain>
    </source>
</reference>
<keyword evidence="8" id="KW-0804">Transcription</keyword>
<accession>A0ABR9ZX85</accession>
<protein>
    <recommendedName>
        <fullName evidence="2">Stage 0 sporulation protein A homolog</fullName>
    </recommendedName>
</protein>
<dbReference type="SMART" id="SM00342">
    <property type="entry name" value="HTH_ARAC"/>
    <property type="match status" value="1"/>
</dbReference>
<dbReference type="Pfam" id="PF12833">
    <property type="entry name" value="HTH_18"/>
    <property type="match status" value="1"/>
</dbReference>
<dbReference type="PROSITE" id="PS50110">
    <property type="entry name" value="RESPONSE_REGULATORY"/>
    <property type="match status" value="1"/>
</dbReference>
<dbReference type="RefSeq" id="WP_194703303.1">
    <property type="nucleotide sequence ID" value="NZ_JADKNH010000012.1"/>
</dbReference>
<evidence type="ECO:0000313" key="14">
    <source>
        <dbReference type="Proteomes" id="UP000614200"/>
    </source>
</evidence>
<keyword evidence="5" id="KW-0902">Two-component regulatory system</keyword>
<dbReference type="SUPFAM" id="SSF52172">
    <property type="entry name" value="CheY-like"/>
    <property type="match status" value="1"/>
</dbReference>
<evidence type="ECO:0000256" key="4">
    <source>
        <dbReference type="ARBA" id="ARBA00022553"/>
    </source>
</evidence>
<dbReference type="SMART" id="SM00448">
    <property type="entry name" value="REC"/>
    <property type="match status" value="1"/>
</dbReference>